<protein>
    <submittedName>
        <fullName evidence="2">Uncharacterized protein</fullName>
    </submittedName>
</protein>
<dbReference type="Proteomes" id="UP000182870">
    <property type="component" value="Unassembled WGS sequence"/>
</dbReference>
<sequence length="92" mass="10277">MLVVDVMQGSSKNYFILEFIVVLFLSALSSTHQFSINSIAHYLGLGLVGLTFFIEAASGMYKIASYFCMAIAVIGLILIYLKMRLEKEENND</sequence>
<feature type="transmembrane region" description="Helical" evidence="1">
    <location>
        <begin position="63"/>
        <end position="81"/>
    </location>
</feature>
<reference evidence="2 3" key="1">
    <citation type="submission" date="2016-10" db="EMBL/GenBank/DDBJ databases">
        <authorList>
            <person name="de Groot N.N."/>
        </authorList>
    </citation>
    <scope>NUCLEOTIDE SEQUENCE [LARGE SCALE GENOMIC DNA]</scope>
    <source>
        <strain evidence="2 3">Sb05</strain>
    </source>
</reference>
<evidence type="ECO:0000313" key="3">
    <source>
        <dbReference type="Proteomes" id="UP000182870"/>
    </source>
</evidence>
<evidence type="ECO:0000313" key="2">
    <source>
        <dbReference type="EMBL" id="SDQ26530.1"/>
    </source>
</evidence>
<dbReference type="AlphaFoldDB" id="A0A1H0ZGH1"/>
<gene>
    <name evidence="2" type="ORF">SAMN05216392_1233</name>
</gene>
<organism evidence="2 3">
    <name type="scientific">Streptococcus equinus</name>
    <name type="common">Streptococcus bovis</name>
    <dbReference type="NCBI Taxonomy" id="1335"/>
    <lineage>
        <taxon>Bacteria</taxon>
        <taxon>Bacillati</taxon>
        <taxon>Bacillota</taxon>
        <taxon>Bacilli</taxon>
        <taxon>Lactobacillales</taxon>
        <taxon>Streptococcaceae</taxon>
        <taxon>Streptococcus</taxon>
    </lineage>
</organism>
<evidence type="ECO:0000256" key="1">
    <source>
        <dbReference type="SAM" id="Phobius"/>
    </source>
</evidence>
<proteinExistence type="predicted"/>
<keyword evidence="1" id="KW-0812">Transmembrane</keyword>
<name>A0A1H0ZGH1_STREI</name>
<feature type="transmembrane region" description="Helical" evidence="1">
    <location>
        <begin position="14"/>
        <end position="32"/>
    </location>
</feature>
<accession>A0A1H0ZGH1</accession>
<feature type="transmembrane region" description="Helical" evidence="1">
    <location>
        <begin position="39"/>
        <end position="57"/>
    </location>
</feature>
<keyword evidence="1" id="KW-0472">Membrane</keyword>
<keyword evidence="1" id="KW-1133">Transmembrane helix</keyword>
<dbReference type="EMBL" id="FNKE01000001">
    <property type="protein sequence ID" value="SDQ26530.1"/>
    <property type="molecule type" value="Genomic_DNA"/>
</dbReference>